<keyword evidence="2" id="KW-1185">Reference proteome</keyword>
<evidence type="ECO:0000313" key="2">
    <source>
        <dbReference type="Proteomes" id="UP000708208"/>
    </source>
</evidence>
<protein>
    <submittedName>
        <fullName evidence="1">Uncharacterized protein</fullName>
    </submittedName>
</protein>
<accession>A0A8J2KPV3</accession>
<sequence>MRNEGRHKFFKEPFVPSEVLEVGAATVKIEDTDFKEIISLYFGSSNIEITVLDETIQNSKSLKRNDYILLNNDCDGPIFARIQLLFNYNGKIYIACCKIEANYESHYRAYKIGNQLESIISSEPTADAYSQESVTVLFPIETNSTDSSQNSTTQVPMTATKRARKRKIFFDEDDEMT</sequence>
<gene>
    <name evidence="1" type="ORF">AFUS01_LOCUS30710</name>
</gene>
<proteinExistence type="predicted"/>
<dbReference type="EMBL" id="CAJVCH010475057">
    <property type="protein sequence ID" value="CAG7820312.1"/>
    <property type="molecule type" value="Genomic_DNA"/>
</dbReference>
<feature type="non-terminal residue" evidence="1">
    <location>
        <position position="177"/>
    </location>
</feature>
<comment type="caution">
    <text evidence="1">The sequence shown here is derived from an EMBL/GenBank/DDBJ whole genome shotgun (WGS) entry which is preliminary data.</text>
</comment>
<evidence type="ECO:0000313" key="1">
    <source>
        <dbReference type="EMBL" id="CAG7820312.1"/>
    </source>
</evidence>
<dbReference type="Proteomes" id="UP000708208">
    <property type="component" value="Unassembled WGS sequence"/>
</dbReference>
<reference evidence="1" key="1">
    <citation type="submission" date="2021-06" db="EMBL/GenBank/DDBJ databases">
        <authorList>
            <person name="Hodson N. C."/>
            <person name="Mongue J. A."/>
            <person name="Jaron S. K."/>
        </authorList>
    </citation>
    <scope>NUCLEOTIDE SEQUENCE</scope>
</reference>
<dbReference type="AlphaFoldDB" id="A0A8J2KPV3"/>
<organism evidence="1 2">
    <name type="scientific">Allacma fusca</name>
    <dbReference type="NCBI Taxonomy" id="39272"/>
    <lineage>
        <taxon>Eukaryota</taxon>
        <taxon>Metazoa</taxon>
        <taxon>Ecdysozoa</taxon>
        <taxon>Arthropoda</taxon>
        <taxon>Hexapoda</taxon>
        <taxon>Collembola</taxon>
        <taxon>Symphypleona</taxon>
        <taxon>Sminthuridae</taxon>
        <taxon>Allacma</taxon>
    </lineage>
</organism>
<name>A0A8J2KPV3_9HEXA</name>